<accession>A0ABM7S9Q6</accession>
<dbReference type="InterPro" id="IPR020568">
    <property type="entry name" value="Ribosomal_Su5_D2-typ_SF"/>
</dbReference>
<dbReference type="EC" id="3.1.26.5" evidence="7 8"/>
<dbReference type="InterPro" id="IPR014721">
    <property type="entry name" value="Ribsml_uS5_D2-typ_fold_subgr"/>
</dbReference>
<dbReference type="EMBL" id="AP024814">
    <property type="protein sequence ID" value="BCZ17277.1"/>
    <property type="molecule type" value="Genomic_DNA"/>
</dbReference>
<comment type="function">
    <text evidence="1 7">RNaseP catalyzes the removal of the 5'-leader sequence from pre-tRNA to produce the mature 5'-terminus. It can also cleave other RNA substrates such as 4.5S RNA. The protein component plays an auxiliary but essential role in vivo by binding to the 5'-leader sequence and broadening the substrate specificity of the ribozyme.</text>
</comment>
<evidence type="ECO:0000256" key="3">
    <source>
        <dbReference type="ARBA" id="ARBA00022722"/>
    </source>
</evidence>
<dbReference type="HAMAP" id="MF_00227">
    <property type="entry name" value="RNase_P"/>
    <property type="match status" value="1"/>
</dbReference>
<dbReference type="PROSITE" id="PS00648">
    <property type="entry name" value="RIBONUCLEASE_P"/>
    <property type="match status" value="1"/>
</dbReference>
<evidence type="ECO:0000256" key="4">
    <source>
        <dbReference type="ARBA" id="ARBA00022759"/>
    </source>
</evidence>
<keyword evidence="5 7" id="KW-0378">Hydrolase</keyword>
<dbReference type="SUPFAM" id="SSF54211">
    <property type="entry name" value="Ribosomal protein S5 domain 2-like"/>
    <property type="match status" value="1"/>
</dbReference>
<keyword evidence="10" id="KW-1185">Reference proteome</keyword>
<protein>
    <recommendedName>
        <fullName evidence="7 8">Ribonuclease P protein component</fullName>
        <shortName evidence="7">RNase P protein</shortName>
        <shortName evidence="7">RNaseP protein</shortName>
        <ecNumber evidence="7 8">3.1.26.5</ecNumber>
    </recommendedName>
    <alternativeName>
        <fullName evidence="7">Protein C5</fullName>
    </alternativeName>
</protein>
<dbReference type="NCBIfam" id="TIGR00188">
    <property type="entry name" value="rnpA"/>
    <property type="match status" value="1"/>
</dbReference>
<comment type="subunit">
    <text evidence="7">Consists of a catalytic RNA component (M1 or rnpB) and a protein subunit.</text>
</comment>
<evidence type="ECO:0000256" key="7">
    <source>
        <dbReference type="HAMAP-Rule" id="MF_00227"/>
    </source>
</evidence>
<dbReference type="InterPro" id="IPR020539">
    <property type="entry name" value="RNase_P_CS"/>
</dbReference>
<dbReference type="Pfam" id="PF00825">
    <property type="entry name" value="Ribonuclease_P"/>
    <property type="match status" value="1"/>
</dbReference>
<name>A0ABM7S9Q6_9HELI</name>
<evidence type="ECO:0000256" key="1">
    <source>
        <dbReference type="ARBA" id="ARBA00002663"/>
    </source>
</evidence>
<comment type="catalytic activity">
    <reaction evidence="7">
        <text>Endonucleolytic cleavage of RNA, removing 5'-extranucleotides from tRNA precursor.</text>
        <dbReference type="EC" id="3.1.26.5"/>
    </reaction>
</comment>
<comment type="similarity">
    <text evidence="7">Belongs to the RnpA family.</text>
</comment>
<keyword evidence="4 7" id="KW-0255">Endonuclease</keyword>
<proteinExistence type="inferred from homology"/>
<evidence type="ECO:0000256" key="5">
    <source>
        <dbReference type="ARBA" id="ARBA00022801"/>
    </source>
</evidence>
<keyword evidence="2 7" id="KW-0819">tRNA processing</keyword>
<evidence type="ECO:0000256" key="8">
    <source>
        <dbReference type="NCBIfam" id="TIGR00188"/>
    </source>
</evidence>
<evidence type="ECO:0000313" key="10">
    <source>
        <dbReference type="Proteomes" id="UP000826775"/>
    </source>
</evidence>
<evidence type="ECO:0000256" key="2">
    <source>
        <dbReference type="ARBA" id="ARBA00022694"/>
    </source>
</evidence>
<keyword evidence="3 7" id="KW-0540">Nuclease</keyword>
<dbReference type="Gene3D" id="3.30.230.10">
    <property type="match status" value="1"/>
</dbReference>
<organism evidence="9 10">
    <name type="scientific">Helicobacter gastrocanis</name>
    <dbReference type="NCBI Taxonomy" id="2849641"/>
    <lineage>
        <taxon>Bacteria</taxon>
        <taxon>Pseudomonadati</taxon>
        <taxon>Campylobacterota</taxon>
        <taxon>Epsilonproteobacteria</taxon>
        <taxon>Campylobacterales</taxon>
        <taxon>Helicobacteraceae</taxon>
        <taxon>Helicobacter</taxon>
    </lineage>
</organism>
<dbReference type="PANTHER" id="PTHR33992:SF1">
    <property type="entry name" value="RIBONUCLEASE P PROTEIN COMPONENT"/>
    <property type="match status" value="1"/>
</dbReference>
<evidence type="ECO:0000313" key="9">
    <source>
        <dbReference type="EMBL" id="BCZ17277.1"/>
    </source>
</evidence>
<gene>
    <name evidence="7" type="primary">rnpA</name>
    <name evidence="9" type="ORF">NHP190003_05590</name>
</gene>
<reference evidence="9 10" key="1">
    <citation type="submission" date="2021-07" db="EMBL/GenBank/DDBJ databases">
        <title>Novel Helicobacter sp. Isolated from a dog.</title>
        <authorList>
            <person name="Rimbara E."/>
            <person name="Suzuki M."/>
        </authorList>
    </citation>
    <scope>NUCLEOTIDE SEQUENCE [LARGE SCALE GENOMIC DNA]</scope>
    <source>
        <strain evidence="10">NHP19-003</strain>
    </source>
</reference>
<dbReference type="Proteomes" id="UP000826775">
    <property type="component" value="Chromosome"/>
</dbReference>
<sequence length="119" mass="13512">MQSLKTTQQFSYTYKKGMRTQRAFFAIYSLPLEGLPPFFGTPRTSLLGLSVSKKVGKAVQRNLLKRRVRAILSHARLEKQVIVFVARAGISSLSYAELKQQILACLKRKHPHKGALRRV</sequence>
<evidence type="ECO:0000256" key="6">
    <source>
        <dbReference type="ARBA" id="ARBA00022884"/>
    </source>
</evidence>
<dbReference type="InterPro" id="IPR000100">
    <property type="entry name" value="RNase_P"/>
</dbReference>
<keyword evidence="6 7" id="KW-0694">RNA-binding</keyword>
<dbReference type="PANTHER" id="PTHR33992">
    <property type="entry name" value="RIBONUCLEASE P PROTEIN COMPONENT"/>
    <property type="match status" value="1"/>
</dbReference>